<sequence length="162" mass="17627">MTPAKYLAALSGLSAIAKKVLEMVPIQEAWSRSEIAGHLLRVTKSSPDAAVIDGCLGRLKDSGLIREPSRGRYQRVEVREREVLKVPIQKSEEAVNAPVEQSILPIEILSKLAERARAVATELVMLASDIETAALTIEQGNAENAASLEKLRQFQSILKSLA</sequence>
<protein>
    <submittedName>
        <fullName evidence="1">Uncharacterized protein</fullName>
    </submittedName>
</protein>
<reference evidence="1 2" key="1">
    <citation type="journal article" date="2023" name="Front. Microbiol.">
        <title>Genomic analyses of Burkholderia respiratory isolates indicates two evolutionarily distinct B. anthina clades.</title>
        <authorList>
            <person name="Pham A."/>
            <person name="Volmer J.G."/>
            <person name="Chambers D.C."/>
            <person name="Smith D.J."/>
            <person name="Reid D.W."/>
            <person name="Burr L."/>
            <person name="Wells T.J."/>
        </authorList>
    </citation>
    <scope>NUCLEOTIDE SEQUENCE [LARGE SCALE GENOMIC DNA]</scope>
    <source>
        <strain evidence="1 2">BCCIQ07A</strain>
    </source>
</reference>
<dbReference type="EMBL" id="JAWRLE010000025">
    <property type="protein sequence ID" value="MEB2580588.1"/>
    <property type="molecule type" value="Genomic_DNA"/>
</dbReference>
<evidence type="ECO:0000313" key="2">
    <source>
        <dbReference type="Proteomes" id="UP001304467"/>
    </source>
</evidence>
<organism evidence="1 2">
    <name type="scientific">Burkholderia anthinoferrum</name>
    <dbReference type="NCBI Taxonomy" id="3090833"/>
    <lineage>
        <taxon>Bacteria</taxon>
        <taxon>Pseudomonadati</taxon>
        <taxon>Pseudomonadota</taxon>
        <taxon>Betaproteobacteria</taxon>
        <taxon>Burkholderiales</taxon>
        <taxon>Burkholderiaceae</taxon>
        <taxon>Burkholderia</taxon>
    </lineage>
</organism>
<proteinExistence type="predicted"/>
<gene>
    <name evidence="1" type="ORF">SB593_16670</name>
</gene>
<comment type="caution">
    <text evidence="1">The sequence shown here is derived from an EMBL/GenBank/DDBJ whole genome shotgun (WGS) entry which is preliminary data.</text>
</comment>
<name>A0ABU5WQ65_9BURK</name>
<accession>A0ABU5WQ65</accession>
<dbReference type="RefSeq" id="WP_323620074.1">
    <property type="nucleotide sequence ID" value="NZ_JAWRKY010000003.1"/>
</dbReference>
<dbReference type="Proteomes" id="UP001304467">
    <property type="component" value="Unassembled WGS sequence"/>
</dbReference>
<keyword evidence="2" id="KW-1185">Reference proteome</keyword>
<evidence type="ECO:0000313" key="1">
    <source>
        <dbReference type="EMBL" id="MEB2580588.1"/>
    </source>
</evidence>